<dbReference type="Gene3D" id="3.40.50.720">
    <property type="entry name" value="NAD(P)-binding Rossmann-like Domain"/>
    <property type="match status" value="1"/>
</dbReference>
<dbReference type="PRINTS" id="PR00081">
    <property type="entry name" value="GDHRDH"/>
</dbReference>
<accession>A0A8A4TL48</accession>
<gene>
    <name evidence="1" type="ORF">J3U87_31820</name>
</gene>
<dbReference type="PANTHER" id="PTHR43431:SF7">
    <property type="entry name" value="OXIDOREDUCTASE, SHORT CHAIN DEHYDROGENASE_REDUCTASE FAMILY (AFU_ORTHOLOGUE AFUA_5G14000)"/>
    <property type="match status" value="1"/>
</dbReference>
<evidence type="ECO:0000313" key="2">
    <source>
        <dbReference type="Proteomes" id="UP000663929"/>
    </source>
</evidence>
<dbReference type="Pfam" id="PF00106">
    <property type="entry name" value="adh_short"/>
    <property type="match status" value="1"/>
</dbReference>
<evidence type="ECO:0000313" key="1">
    <source>
        <dbReference type="EMBL" id="QTD50197.1"/>
    </source>
</evidence>
<sequence length="227" mass="24417">MKNAVITGFGQGLSEFLARRLLDRGYRVTGLSRGGRGLAESPSGFLALACDVGEPKAVSEAFDRIHAEQGPTTLLIHNAAQLLLDDFMQTTPQQFESVWRTACLGGMLCTQAALPNMLEGGAGTLLFTGATASVKAGEKSAAFASAKFGLRGLAQALARQYGKQGIHVIHTVIDGVIWGERAERVFKMDPKRCMDAEAIADAYLHLIDQPPSCWTHEIDLRPNVATF</sequence>
<dbReference type="InterPro" id="IPR002347">
    <property type="entry name" value="SDR_fam"/>
</dbReference>
<dbReference type="Proteomes" id="UP000663929">
    <property type="component" value="Chromosome"/>
</dbReference>
<protein>
    <submittedName>
        <fullName evidence="1">SDR family NAD(P)-dependent oxidoreductase</fullName>
    </submittedName>
</protein>
<dbReference type="InterPro" id="IPR036291">
    <property type="entry name" value="NAD(P)-bd_dom_sf"/>
</dbReference>
<dbReference type="RefSeq" id="WP_237379828.1">
    <property type="nucleotide sequence ID" value="NZ_CP071793.1"/>
</dbReference>
<dbReference type="KEGG" id="scor:J3U87_31820"/>
<dbReference type="PANTHER" id="PTHR43431">
    <property type="entry name" value="OXIDOREDUCTASE, SHORT CHAIN DEHYDROGENASE/REDUCTASE FAMILY (AFU_ORTHOLOGUE AFUA_5G14000)"/>
    <property type="match status" value="1"/>
</dbReference>
<reference evidence="1" key="1">
    <citation type="submission" date="2021-03" db="EMBL/GenBank/DDBJ databases">
        <title>Acanthopleuribacteraceae sp. M133.</title>
        <authorList>
            <person name="Wang G."/>
        </authorList>
    </citation>
    <scope>NUCLEOTIDE SEQUENCE</scope>
    <source>
        <strain evidence="1">M133</strain>
    </source>
</reference>
<proteinExistence type="predicted"/>
<name>A0A8A4TL48_SULCO</name>
<dbReference type="SUPFAM" id="SSF51735">
    <property type="entry name" value="NAD(P)-binding Rossmann-fold domains"/>
    <property type="match status" value="1"/>
</dbReference>
<dbReference type="EMBL" id="CP071793">
    <property type="protein sequence ID" value="QTD50197.1"/>
    <property type="molecule type" value="Genomic_DNA"/>
</dbReference>
<keyword evidence="2" id="KW-1185">Reference proteome</keyword>
<organism evidence="1 2">
    <name type="scientific">Sulfidibacter corallicola</name>
    <dbReference type="NCBI Taxonomy" id="2818388"/>
    <lineage>
        <taxon>Bacteria</taxon>
        <taxon>Pseudomonadati</taxon>
        <taxon>Acidobacteriota</taxon>
        <taxon>Holophagae</taxon>
        <taxon>Acanthopleuribacterales</taxon>
        <taxon>Acanthopleuribacteraceae</taxon>
        <taxon>Sulfidibacter</taxon>
    </lineage>
</organism>
<dbReference type="AlphaFoldDB" id="A0A8A4TL48"/>